<accession>A0ABM4V8J0</accession>
<evidence type="ECO:0000256" key="3">
    <source>
        <dbReference type="ARBA" id="ARBA00022448"/>
    </source>
</evidence>
<keyword evidence="5" id="KW-0677">Repeat</keyword>
<proteinExistence type="inferred from homology"/>
<dbReference type="PROSITE" id="PS50893">
    <property type="entry name" value="ABC_TRANSPORTER_2"/>
    <property type="match status" value="2"/>
</dbReference>
<dbReference type="InterPro" id="IPR027417">
    <property type="entry name" value="P-loop_NTPase"/>
</dbReference>
<reference evidence="13" key="1">
    <citation type="submission" date="2025-08" db="UniProtKB">
        <authorList>
            <consortium name="RefSeq"/>
        </authorList>
    </citation>
    <scope>IDENTIFICATION</scope>
    <source>
        <tissue evidence="13">Leaves</tissue>
    </source>
</reference>
<comment type="subcellular location">
    <subcellularLocation>
        <location evidence="1">Membrane</location>
        <topology evidence="1">Multi-pass membrane protein</topology>
    </subcellularLocation>
</comment>
<feature type="transmembrane region" description="Helical" evidence="10">
    <location>
        <begin position="532"/>
        <end position="552"/>
    </location>
</feature>
<dbReference type="PANTHER" id="PTHR48040">
    <property type="entry name" value="PLEIOTROPIC DRUG RESISTANCE PROTEIN 1-LIKE ISOFORM X1"/>
    <property type="match status" value="1"/>
</dbReference>
<evidence type="ECO:0000259" key="11">
    <source>
        <dbReference type="PROSITE" id="PS50893"/>
    </source>
</evidence>
<evidence type="ECO:0000313" key="13">
    <source>
        <dbReference type="RefSeq" id="XP_071915844.1"/>
    </source>
</evidence>
<feature type="transmembrane region" description="Helical" evidence="10">
    <location>
        <begin position="1315"/>
        <end position="1334"/>
    </location>
</feature>
<dbReference type="SMART" id="SM00382">
    <property type="entry name" value="AAA"/>
    <property type="match status" value="2"/>
</dbReference>
<dbReference type="InterPro" id="IPR043926">
    <property type="entry name" value="ABCG_dom"/>
</dbReference>
<dbReference type="Pfam" id="PF08370">
    <property type="entry name" value="PDR_assoc"/>
    <property type="match status" value="1"/>
</dbReference>
<evidence type="ECO:0000313" key="12">
    <source>
        <dbReference type="Proteomes" id="UP001652660"/>
    </source>
</evidence>
<dbReference type="InterPro" id="IPR013525">
    <property type="entry name" value="ABC2_TM"/>
</dbReference>
<feature type="transmembrane region" description="Helical" evidence="10">
    <location>
        <begin position="612"/>
        <end position="630"/>
    </location>
</feature>
<evidence type="ECO:0000256" key="5">
    <source>
        <dbReference type="ARBA" id="ARBA00022737"/>
    </source>
</evidence>
<dbReference type="Pfam" id="PF00005">
    <property type="entry name" value="ABC_tran"/>
    <property type="match status" value="2"/>
</dbReference>
<dbReference type="InterPro" id="IPR034003">
    <property type="entry name" value="ABCG_PDR_2"/>
</dbReference>
<dbReference type="CDD" id="cd03232">
    <property type="entry name" value="ABCG_PDR_domain2"/>
    <property type="match status" value="1"/>
</dbReference>
<dbReference type="PANTHER" id="PTHR48040:SF48">
    <property type="entry name" value="AAA+ ATPASE DOMAIN, PIGMENT PERMEASE_PROTEIN ATP-BINDING CASSETTE SUB-FAMILY G"/>
    <property type="match status" value="1"/>
</dbReference>
<feature type="transmembrane region" description="Helical" evidence="10">
    <location>
        <begin position="1284"/>
        <end position="1303"/>
    </location>
</feature>
<evidence type="ECO:0000256" key="7">
    <source>
        <dbReference type="ARBA" id="ARBA00022840"/>
    </source>
</evidence>
<evidence type="ECO:0000256" key="8">
    <source>
        <dbReference type="ARBA" id="ARBA00022989"/>
    </source>
</evidence>
<sequence length="1396" mass="158727">MVVDEEEELKWAAIERLPTYDRMRKGMFKQVVSNGKMISNEIDVTKIGAEDKKLLMESILKVVENDNEKLLRRLRDRTDRVGIEIPKIEVRFQNLSIEGDAYVGTRALPTLWNSTLNTLEAALGLIGLSPSKKRIVKILQDVNGIVRPSRMTLLLGPPGSGKTTLLKALAGKADDDLRVSGKITYCGHEFHEFVPQRTSAYISQHDLHYGEMTVRETLDFAGRCLGVGTRYDMLVELSRREREAGIKPDPEIDAFMKATAMMGLETSLITDYVLKILGLDICADIMVGDDMRRGISGGQKKRVTTGEMLVGPAKAFFMDEISTGLDSSTTFQIVKFMRQMVHINDVTMVISLLQPAPETFELFDDVILLSDGWIVYQGPRENILEFFEYMGFRCPERKGIADFLQEVTSKKDQQQYWFKNNQPYSYISPKDFANAFSSFHIGQQLTIDLRVAYDKTRTHPAALVTQQYGISNWELFRACFTREWLLMKRSSFVYIFKTTQITVMAVITLTVFLRTEMKTGQIDNAAKFWGALYFSLINVMFNGMAELPMTVARLPVFFKQRESLFYPAWAFAVPIWVLRIPISVMESLIWILLTYYSVGFAPSAIRFFKQLLAFISIHHMALSLFRFIAAAGRVEVVANTLGTFTLLVVFVLGGYIIAKDDIKDWMIWGYYVSPMMYGQNAIAINEFLAERWSKPSNGSEPTVGKTILKDRGLFFTETWYWIGVGALFAFSLLFNVLFIGALTFLKPLGDNKAVILEDDEQNKDRRAQENGNSIVSETSIQTARGMVLPFQPLSLAFNHVNYYVDMPAEMKTQGVDEERLQLLRDISGAFRPSILTALVGVSGAGKTTLMDVLAGRKTGGYIEGSISISGYPKNQETFARVSGYCEQNDIHSPYVTVYESLLYSAWLRLASDVNTETRKMFVEEVMDLVELNPLRNALVGLPGVDGLSTEQRKRLTIAVELVANPSIIFMDEPTSGLDARAAAVVMRTVRNTVNTGRTVVCTIHQPSIDIFEAFDELLLMKRGGQVIYAGPLGPHSHELIKYFEVIPGVPKIKEGYNPATWMLDVSTSAMEAQLEVDFAVIYANSELYRRNQELIKELSTPVPGSKDLHFPTRYSQSFLVQCKACFWKHNWSYWRNSQYNAIRFFMTVVFGLIFGVIFWDKGNVIFKQQDLINLLGAIYAAVLFLGATNASAVQSVVAIERTVFYRERAAGMYSELPYAFAQVAIETIYVAIQTLVYTLLLYSMIGFQWTGQKFFYFYYFIFMCYTYFSMYGMMVIALTPGQQIAAIVMSFFLNFWNLFSGFLIPRPLIPVWWRWYYWCSPVAWSIYGIFASQLGDRTKDIELSDKSTMPINKFLKDNLGYDHDFLIPVVFAHLGWVLLFFLVFAYGIKFLNFQRR</sequence>
<feature type="transmembrane region" description="Helical" evidence="10">
    <location>
        <begin position="1171"/>
        <end position="1199"/>
    </location>
</feature>
<evidence type="ECO:0000256" key="9">
    <source>
        <dbReference type="ARBA" id="ARBA00023136"/>
    </source>
</evidence>
<evidence type="ECO:0000256" key="6">
    <source>
        <dbReference type="ARBA" id="ARBA00022741"/>
    </source>
</evidence>
<feature type="transmembrane region" description="Helical" evidence="10">
    <location>
        <begin position="1141"/>
        <end position="1159"/>
    </location>
</feature>
<keyword evidence="9 10" id="KW-0472">Membrane</keyword>
<evidence type="ECO:0000256" key="10">
    <source>
        <dbReference type="SAM" id="Phobius"/>
    </source>
</evidence>
<feature type="transmembrane region" description="Helical" evidence="10">
    <location>
        <begin position="719"/>
        <end position="745"/>
    </location>
</feature>
<dbReference type="InterPro" id="IPR029481">
    <property type="entry name" value="ABC_trans_N"/>
</dbReference>
<dbReference type="CDD" id="cd03233">
    <property type="entry name" value="ABCG_PDR_domain1"/>
    <property type="match status" value="1"/>
</dbReference>
<evidence type="ECO:0000256" key="1">
    <source>
        <dbReference type="ARBA" id="ARBA00004141"/>
    </source>
</evidence>
<gene>
    <name evidence="13" type="primary">LOC113700649</name>
</gene>
<name>A0ABM4V8J0_COFAR</name>
<feature type="transmembrane region" description="Helical" evidence="10">
    <location>
        <begin position="1254"/>
        <end position="1278"/>
    </location>
</feature>
<keyword evidence="12" id="KW-1185">Reference proteome</keyword>
<dbReference type="RefSeq" id="XP_071915844.1">
    <property type="nucleotide sequence ID" value="XM_072059743.1"/>
</dbReference>
<keyword evidence="7" id="KW-0067">ATP-binding</keyword>
<dbReference type="Pfam" id="PF14510">
    <property type="entry name" value="ABC_trans_N"/>
    <property type="match status" value="1"/>
</dbReference>
<dbReference type="Gene3D" id="3.40.50.300">
    <property type="entry name" value="P-loop containing nucleotide triphosphate hydrolases"/>
    <property type="match status" value="2"/>
</dbReference>
<organism evidence="12 13">
    <name type="scientific">Coffea arabica</name>
    <name type="common">Arabian coffee</name>
    <dbReference type="NCBI Taxonomy" id="13443"/>
    <lineage>
        <taxon>Eukaryota</taxon>
        <taxon>Viridiplantae</taxon>
        <taxon>Streptophyta</taxon>
        <taxon>Embryophyta</taxon>
        <taxon>Tracheophyta</taxon>
        <taxon>Spermatophyta</taxon>
        <taxon>Magnoliopsida</taxon>
        <taxon>eudicotyledons</taxon>
        <taxon>Gunneridae</taxon>
        <taxon>Pentapetalae</taxon>
        <taxon>asterids</taxon>
        <taxon>lamiids</taxon>
        <taxon>Gentianales</taxon>
        <taxon>Rubiaceae</taxon>
        <taxon>Ixoroideae</taxon>
        <taxon>Gardenieae complex</taxon>
        <taxon>Bertiereae - Coffeeae clade</taxon>
        <taxon>Coffeeae</taxon>
        <taxon>Coffea</taxon>
    </lineage>
</organism>
<protein>
    <submittedName>
        <fullName evidence="13">Pleiotropic drug resistance protein 2-like isoform X7</fullName>
    </submittedName>
</protein>
<feature type="domain" description="ABC transporter" evidence="11">
    <location>
        <begin position="123"/>
        <end position="396"/>
    </location>
</feature>
<keyword evidence="3" id="KW-0813">Transport</keyword>
<feature type="domain" description="ABC transporter" evidence="11">
    <location>
        <begin position="795"/>
        <end position="1047"/>
    </location>
</feature>
<dbReference type="Proteomes" id="UP001652660">
    <property type="component" value="Chromosome 7e"/>
</dbReference>
<dbReference type="GeneID" id="113700649"/>
<evidence type="ECO:0000256" key="4">
    <source>
        <dbReference type="ARBA" id="ARBA00022692"/>
    </source>
</evidence>
<comment type="similarity">
    <text evidence="2">Belongs to the ABC transporter superfamily. ABCG family. PDR (TC 3.A.1.205) subfamily.</text>
</comment>
<feature type="transmembrane region" description="Helical" evidence="10">
    <location>
        <begin position="636"/>
        <end position="658"/>
    </location>
</feature>
<feature type="transmembrane region" description="Helical" evidence="10">
    <location>
        <begin position="492"/>
        <end position="512"/>
    </location>
</feature>
<dbReference type="Pfam" id="PF01061">
    <property type="entry name" value="ABC2_membrane"/>
    <property type="match status" value="2"/>
</dbReference>
<keyword evidence="6" id="KW-0547">Nucleotide-binding</keyword>
<keyword evidence="8 10" id="KW-1133">Transmembrane helix</keyword>
<dbReference type="InterPro" id="IPR034001">
    <property type="entry name" value="ABCG_PDR_1"/>
</dbReference>
<dbReference type="InterPro" id="IPR003593">
    <property type="entry name" value="AAA+_ATPase"/>
</dbReference>
<feature type="transmembrane region" description="Helical" evidence="10">
    <location>
        <begin position="1365"/>
        <end position="1388"/>
    </location>
</feature>
<evidence type="ECO:0000256" key="2">
    <source>
        <dbReference type="ARBA" id="ARBA00006012"/>
    </source>
</evidence>
<dbReference type="InterPro" id="IPR013581">
    <property type="entry name" value="PDR_assoc"/>
</dbReference>
<dbReference type="InterPro" id="IPR003439">
    <property type="entry name" value="ABC_transporter-like_ATP-bd"/>
</dbReference>
<feature type="transmembrane region" description="Helical" evidence="10">
    <location>
        <begin position="1219"/>
        <end position="1242"/>
    </location>
</feature>
<keyword evidence="4 10" id="KW-0812">Transmembrane</keyword>
<dbReference type="SUPFAM" id="SSF52540">
    <property type="entry name" value="P-loop containing nucleoside triphosphate hydrolases"/>
    <property type="match status" value="2"/>
</dbReference>
<dbReference type="Pfam" id="PF19055">
    <property type="entry name" value="ABC2_membrane_7"/>
    <property type="match status" value="1"/>
</dbReference>